<dbReference type="GO" id="GO:0006633">
    <property type="term" value="P:fatty acid biosynthetic process"/>
    <property type="evidence" value="ECO:0007669"/>
    <property type="project" value="TreeGrafter"/>
</dbReference>
<accession>A0A8E2DVW7</accession>
<dbReference type="OrthoDB" id="1669814at2759"/>
<dbReference type="AlphaFoldDB" id="A0A8E2DVW7"/>
<keyword evidence="3" id="KW-1185">Reference proteome</keyword>
<protein>
    <submittedName>
        <fullName evidence="2">NAD(P)-binding protein</fullName>
    </submittedName>
</protein>
<reference evidence="2 3" key="1">
    <citation type="journal article" date="2016" name="Nat. Commun.">
        <title>Ectomycorrhizal ecology is imprinted in the genome of the dominant symbiotic fungus Cenococcum geophilum.</title>
        <authorList>
            <consortium name="DOE Joint Genome Institute"/>
            <person name="Peter M."/>
            <person name="Kohler A."/>
            <person name="Ohm R.A."/>
            <person name="Kuo A."/>
            <person name="Krutzmann J."/>
            <person name="Morin E."/>
            <person name="Arend M."/>
            <person name="Barry K.W."/>
            <person name="Binder M."/>
            <person name="Choi C."/>
            <person name="Clum A."/>
            <person name="Copeland A."/>
            <person name="Grisel N."/>
            <person name="Haridas S."/>
            <person name="Kipfer T."/>
            <person name="LaButti K."/>
            <person name="Lindquist E."/>
            <person name="Lipzen A."/>
            <person name="Maire R."/>
            <person name="Meier B."/>
            <person name="Mihaltcheva S."/>
            <person name="Molinier V."/>
            <person name="Murat C."/>
            <person name="Poggeler S."/>
            <person name="Quandt C.A."/>
            <person name="Sperisen C."/>
            <person name="Tritt A."/>
            <person name="Tisserant E."/>
            <person name="Crous P.W."/>
            <person name="Henrissat B."/>
            <person name="Nehls U."/>
            <person name="Egli S."/>
            <person name="Spatafora J.W."/>
            <person name="Grigoriev I.V."/>
            <person name="Martin F.M."/>
        </authorList>
    </citation>
    <scope>NUCLEOTIDE SEQUENCE [LARGE SCALE GENOMIC DNA]</scope>
    <source>
        <strain evidence="2 3">CBS 459.81</strain>
    </source>
</reference>
<dbReference type="SUPFAM" id="SSF51735">
    <property type="entry name" value="NAD(P)-binding Rossmann-fold domains"/>
    <property type="match status" value="1"/>
</dbReference>
<sequence length="131" mass="13986">MGFAIARRLAHAEAKEIAIGDYNDSNFESVRKELQSISSDMQVHLTKLSVASPAEVEAWIEDIVATFGAFDGSVNAAGVAQAIGARKAPAILKESNTDCDRVMGVNLTGVFYCNRAQVKAMIALPQSRGTL</sequence>
<dbReference type="InterPro" id="IPR002347">
    <property type="entry name" value="SDR_fam"/>
</dbReference>
<dbReference type="Proteomes" id="UP000250266">
    <property type="component" value="Unassembled WGS sequence"/>
</dbReference>
<dbReference type="PANTHER" id="PTHR42760">
    <property type="entry name" value="SHORT-CHAIN DEHYDROGENASES/REDUCTASES FAMILY MEMBER"/>
    <property type="match status" value="1"/>
</dbReference>
<evidence type="ECO:0000313" key="2">
    <source>
        <dbReference type="EMBL" id="OCK72781.1"/>
    </source>
</evidence>
<evidence type="ECO:0000256" key="1">
    <source>
        <dbReference type="ARBA" id="ARBA00006484"/>
    </source>
</evidence>
<organism evidence="2 3">
    <name type="scientific">Lepidopterella palustris CBS 459.81</name>
    <dbReference type="NCBI Taxonomy" id="1314670"/>
    <lineage>
        <taxon>Eukaryota</taxon>
        <taxon>Fungi</taxon>
        <taxon>Dikarya</taxon>
        <taxon>Ascomycota</taxon>
        <taxon>Pezizomycotina</taxon>
        <taxon>Dothideomycetes</taxon>
        <taxon>Pleosporomycetidae</taxon>
        <taxon>Mytilinidiales</taxon>
        <taxon>Argynnaceae</taxon>
        <taxon>Lepidopterella</taxon>
    </lineage>
</organism>
<dbReference type="GO" id="GO:0048038">
    <property type="term" value="F:quinone binding"/>
    <property type="evidence" value="ECO:0007669"/>
    <property type="project" value="TreeGrafter"/>
</dbReference>
<dbReference type="GO" id="GO:0016616">
    <property type="term" value="F:oxidoreductase activity, acting on the CH-OH group of donors, NAD or NADP as acceptor"/>
    <property type="evidence" value="ECO:0007669"/>
    <property type="project" value="TreeGrafter"/>
</dbReference>
<dbReference type="Pfam" id="PF00106">
    <property type="entry name" value="adh_short"/>
    <property type="match status" value="1"/>
</dbReference>
<dbReference type="InterPro" id="IPR036291">
    <property type="entry name" value="NAD(P)-bd_dom_sf"/>
</dbReference>
<dbReference type="EMBL" id="KV746534">
    <property type="protein sequence ID" value="OCK72781.1"/>
    <property type="molecule type" value="Genomic_DNA"/>
</dbReference>
<gene>
    <name evidence="2" type="ORF">K432DRAFT_411541</name>
</gene>
<proteinExistence type="inferred from homology"/>
<evidence type="ECO:0000313" key="3">
    <source>
        <dbReference type="Proteomes" id="UP000250266"/>
    </source>
</evidence>
<dbReference type="Gene3D" id="3.40.50.720">
    <property type="entry name" value="NAD(P)-binding Rossmann-like Domain"/>
    <property type="match status" value="1"/>
</dbReference>
<comment type="similarity">
    <text evidence="1">Belongs to the short-chain dehydrogenases/reductases (SDR) family.</text>
</comment>
<dbReference type="PANTHER" id="PTHR42760:SF45">
    <property type="entry name" value="SHORT CHAIN DEHYDROGENASE_REDUCTASE FAMILY PROTEIN, PUTATIVE (AFU_ORTHOLOGUE AFUA_3G09150)-RELATED"/>
    <property type="match status" value="1"/>
</dbReference>
<name>A0A8E2DVW7_9PEZI</name>